<accession>A0ACB6SJC3</accession>
<dbReference type="Proteomes" id="UP000799754">
    <property type="component" value="Unassembled WGS sequence"/>
</dbReference>
<gene>
    <name evidence="1" type="ORF">BU25DRAFT_486599</name>
</gene>
<organism evidence="1 2">
    <name type="scientific">Macroventuria anomochaeta</name>
    <dbReference type="NCBI Taxonomy" id="301207"/>
    <lineage>
        <taxon>Eukaryota</taxon>
        <taxon>Fungi</taxon>
        <taxon>Dikarya</taxon>
        <taxon>Ascomycota</taxon>
        <taxon>Pezizomycotina</taxon>
        <taxon>Dothideomycetes</taxon>
        <taxon>Pleosporomycetidae</taxon>
        <taxon>Pleosporales</taxon>
        <taxon>Pleosporineae</taxon>
        <taxon>Didymellaceae</taxon>
        <taxon>Macroventuria</taxon>
    </lineage>
</organism>
<reference evidence="1" key="1">
    <citation type="journal article" date="2020" name="Stud. Mycol.">
        <title>101 Dothideomycetes genomes: a test case for predicting lifestyles and emergence of pathogens.</title>
        <authorList>
            <person name="Haridas S."/>
            <person name="Albert R."/>
            <person name="Binder M."/>
            <person name="Bloem J."/>
            <person name="Labutti K."/>
            <person name="Salamov A."/>
            <person name="Andreopoulos B."/>
            <person name="Baker S."/>
            <person name="Barry K."/>
            <person name="Bills G."/>
            <person name="Bluhm B."/>
            <person name="Cannon C."/>
            <person name="Castanera R."/>
            <person name="Culley D."/>
            <person name="Daum C."/>
            <person name="Ezra D."/>
            <person name="Gonzalez J."/>
            <person name="Henrissat B."/>
            <person name="Kuo A."/>
            <person name="Liang C."/>
            <person name="Lipzen A."/>
            <person name="Lutzoni F."/>
            <person name="Magnuson J."/>
            <person name="Mondo S."/>
            <person name="Nolan M."/>
            <person name="Ohm R."/>
            <person name="Pangilinan J."/>
            <person name="Park H.-J."/>
            <person name="Ramirez L."/>
            <person name="Alfaro M."/>
            <person name="Sun H."/>
            <person name="Tritt A."/>
            <person name="Yoshinaga Y."/>
            <person name="Zwiers L.-H."/>
            <person name="Turgeon B."/>
            <person name="Goodwin S."/>
            <person name="Spatafora J."/>
            <person name="Crous P."/>
            <person name="Grigoriev I."/>
        </authorList>
    </citation>
    <scope>NUCLEOTIDE SEQUENCE</scope>
    <source>
        <strain evidence="1">CBS 525.71</strain>
    </source>
</reference>
<evidence type="ECO:0000313" key="2">
    <source>
        <dbReference type="Proteomes" id="UP000799754"/>
    </source>
</evidence>
<sequence length="552" mass="61373">MKRSREVDDELEHPTKVRRVAKVDKLSKLSDELLVRILSFLPVSSLLTSQRISKKYSRLAVDSELWKAAYYRTFVLPRASRIPGIKNPGAHDRLHYSSRLSRWLDDGALVKEGAKTKWKQQYRLRHNWSQGKCAVSEIVVSERPPEPPLLVMLSNSTVFAADSMNGLRAWSVRDERELLASTPLSLAATDTLQLPVSMAIDSNDGEEACERIVLGFDDGSFSIYALRRDQKRFDTLFTHPSSSNGMLSALAMSSPYLLTMTEDHLLSLYVFAEPEDNESRLDPPRLLYSLRSHTAWPPVSLSLRTTATSMTAAIAYSLPTYLSGWTVGVQELNLSHKGELLRSRLATAADEHSFTLSAYRSTSSSSTRSSSPLPGTPREPPLTITPSNSKPTSMSYSHPYLLVAHPDNTLSLYLVKSTSSTLYISSGNRLWGHTSSISGAHVGTRGKAVSISRLGDELRVWDLEGGSASLANRRRFRNGELSVRVQPSRAADESQDRQDEDSGRNFGLKLALDQAFDDSSVSQGWVGFDEQNVIVLREKREGSQALVVYDFT</sequence>
<comment type="caution">
    <text evidence="1">The sequence shown here is derived from an EMBL/GenBank/DDBJ whole genome shotgun (WGS) entry which is preliminary data.</text>
</comment>
<evidence type="ECO:0000313" key="1">
    <source>
        <dbReference type="EMBL" id="KAF2633524.1"/>
    </source>
</evidence>
<name>A0ACB6SJC3_9PLEO</name>
<protein>
    <submittedName>
        <fullName evidence="1">Uncharacterized protein</fullName>
    </submittedName>
</protein>
<dbReference type="EMBL" id="MU006701">
    <property type="protein sequence ID" value="KAF2633524.1"/>
    <property type="molecule type" value="Genomic_DNA"/>
</dbReference>
<keyword evidence="2" id="KW-1185">Reference proteome</keyword>
<proteinExistence type="predicted"/>